<dbReference type="EMBL" id="JASBWT010000009">
    <property type="protein sequence ID" value="KAJ9101706.1"/>
    <property type="molecule type" value="Genomic_DNA"/>
</dbReference>
<evidence type="ECO:0000313" key="2">
    <source>
        <dbReference type="Proteomes" id="UP001227268"/>
    </source>
</evidence>
<keyword evidence="2" id="KW-1185">Reference proteome</keyword>
<organism evidence="1 2">
    <name type="scientific">Naganishia friedmannii</name>
    <dbReference type="NCBI Taxonomy" id="89922"/>
    <lineage>
        <taxon>Eukaryota</taxon>
        <taxon>Fungi</taxon>
        <taxon>Dikarya</taxon>
        <taxon>Basidiomycota</taxon>
        <taxon>Agaricomycotina</taxon>
        <taxon>Tremellomycetes</taxon>
        <taxon>Filobasidiales</taxon>
        <taxon>Filobasidiaceae</taxon>
        <taxon>Naganishia</taxon>
    </lineage>
</organism>
<reference evidence="1" key="1">
    <citation type="submission" date="2023-04" db="EMBL/GenBank/DDBJ databases">
        <title>Draft Genome sequencing of Naganishia species isolated from polar environments using Oxford Nanopore Technology.</title>
        <authorList>
            <person name="Leo P."/>
            <person name="Venkateswaran K."/>
        </authorList>
    </citation>
    <scope>NUCLEOTIDE SEQUENCE</scope>
    <source>
        <strain evidence="1">MNA-CCFEE 5423</strain>
    </source>
</reference>
<dbReference type="Proteomes" id="UP001227268">
    <property type="component" value="Unassembled WGS sequence"/>
</dbReference>
<protein>
    <submittedName>
        <fullName evidence="1">Uncharacterized protein</fullName>
    </submittedName>
</protein>
<comment type="caution">
    <text evidence="1">The sequence shown here is derived from an EMBL/GenBank/DDBJ whole genome shotgun (WGS) entry which is preliminary data.</text>
</comment>
<name>A0ACC2VRF6_9TREE</name>
<proteinExistence type="predicted"/>
<gene>
    <name evidence="1" type="ORF">QFC21_003044</name>
</gene>
<sequence length="293" mass="31947">MHFKNAWNNGSSATKDQYRTSLIQTGAKLDELEAALNTVESKKAFCDVVTAEKDAILREGGAEAAERVLDAGHKSMSPYPSSPFHVLFDFLRSAQGVSDEDIGDFETIYDEAAAAWQRWECLPDQFNPQLPPVNAIDISVLYARLVSLSAPTTETVVGSSAESTSPTIHGQGKSPHSLEQSDSARKARSQKALWNLEAHLNTPYTLDFVSLVDVLLSPAARRHFGENDEEHVETEANVKSPVADPTLLTGSIPNCLESLQAMSRIERPSATDSRRSSVTSESCLVSRDVDRGN</sequence>
<accession>A0ACC2VRF6</accession>
<evidence type="ECO:0000313" key="1">
    <source>
        <dbReference type="EMBL" id="KAJ9101706.1"/>
    </source>
</evidence>